<evidence type="ECO:0000313" key="3">
    <source>
        <dbReference type="Proteomes" id="UP000824890"/>
    </source>
</evidence>
<evidence type="ECO:0000313" key="2">
    <source>
        <dbReference type="EMBL" id="KAH0881997.1"/>
    </source>
</evidence>
<dbReference type="InterPro" id="IPR005314">
    <property type="entry name" value="Peptidase_C50"/>
</dbReference>
<keyword evidence="1" id="KW-0812">Transmembrane</keyword>
<proteinExistence type="predicted"/>
<dbReference type="EMBL" id="JAGKQM010000014">
    <property type="protein sequence ID" value="KAH0881997.1"/>
    <property type="molecule type" value="Genomic_DNA"/>
</dbReference>
<feature type="non-terminal residue" evidence="2">
    <location>
        <position position="447"/>
    </location>
</feature>
<gene>
    <name evidence="2" type="ORF">HID58_058093</name>
</gene>
<keyword evidence="3" id="KW-1185">Reference proteome</keyword>
<protein>
    <submittedName>
        <fullName evidence="2">Uncharacterized protein</fullName>
    </submittedName>
</protein>
<organism evidence="2 3">
    <name type="scientific">Brassica napus</name>
    <name type="common">Rape</name>
    <dbReference type="NCBI Taxonomy" id="3708"/>
    <lineage>
        <taxon>Eukaryota</taxon>
        <taxon>Viridiplantae</taxon>
        <taxon>Streptophyta</taxon>
        <taxon>Embryophyta</taxon>
        <taxon>Tracheophyta</taxon>
        <taxon>Spermatophyta</taxon>
        <taxon>Magnoliopsida</taxon>
        <taxon>eudicotyledons</taxon>
        <taxon>Gunneridae</taxon>
        <taxon>Pentapetalae</taxon>
        <taxon>rosids</taxon>
        <taxon>malvids</taxon>
        <taxon>Brassicales</taxon>
        <taxon>Brassicaceae</taxon>
        <taxon>Brassiceae</taxon>
        <taxon>Brassica</taxon>
    </lineage>
</organism>
<sequence length="447" mass="51271">DSDGPSYNLRERLSNQFNERKAGKNGSDLKDESCGLVGSEFHAEASVITSESDSKWFDTLIWPFNREQNNNNLLIERDPIGNADSNKMLTMLVSAMGECALSIVREPEPQYFDEDFLHDFCISTLKITSCLVDDVIASLWISPPKLKHLFASFHETGVALHKIKHLKKVSLAFELCIVTVWNYVRLLCLKFVNVESNSSEDFVSGEAVIDFVTEACSKSAFYLDVLELHGEQEIEKLGLFNLENWSEAKNLITRLRDMLPCILLYLIMCANQLKIADIFLKDVFITKDLFVERSRVLTWKTSMTTTTGTEHLKECVRYLSEAIFFLCIFLCTFLCTITSNIVFKDINTSFNLWVWIQSSDIISLENVIPLLFNVIDLDSIKSWIELHQRIYDLMFRILKWKNVKLTDFWKSCLQFSKAKSIGFELSIHESDITIDEINCTASKLVSN</sequence>
<dbReference type="PANTHER" id="PTHR12792">
    <property type="entry name" value="EXTRA SPINDLE POLES 1-RELATED"/>
    <property type="match status" value="1"/>
</dbReference>
<keyword evidence="1" id="KW-0472">Membrane</keyword>
<dbReference type="Proteomes" id="UP000824890">
    <property type="component" value="Unassembled WGS sequence"/>
</dbReference>
<accession>A0ABQ7ZP23</accession>
<comment type="caution">
    <text evidence="2">The sequence shown here is derived from an EMBL/GenBank/DDBJ whole genome shotgun (WGS) entry which is preliminary data.</text>
</comment>
<reference evidence="2 3" key="1">
    <citation type="submission" date="2021-05" db="EMBL/GenBank/DDBJ databases">
        <title>Genome Assembly of Synthetic Allotetraploid Brassica napus Reveals Homoeologous Exchanges between Subgenomes.</title>
        <authorList>
            <person name="Davis J.T."/>
        </authorList>
    </citation>
    <scope>NUCLEOTIDE SEQUENCE [LARGE SCALE GENOMIC DNA]</scope>
    <source>
        <strain evidence="3">cv. Da-Ae</strain>
        <tissue evidence="2">Seedling</tissue>
    </source>
</reference>
<evidence type="ECO:0000256" key="1">
    <source>
        <dbReference type="SAM" id="Phobius"/>
    </source>
</evidence>
<dbReference type="PANTHER" id="PTHR12792:SF0">
    <property type="entry name" value="SEPARIN"/>
    <property type="match status" value="1"/>
</dbReference>
<feature type="non-terminal residue" evidence="2">
    <location>
        <position position="1"/>
    </location>
</feature>
<keyword evidence="1" id="KW-1133">Transmembrane helix</keyword>
<name>A0ABQ7ZP23_BRANA</name>
<feature type="transmembrane region" description="Helical" evidence="1">
    <location>
        <begin position="322"/>
        <end position="343"/>
    </location>
</feature>